<evidence type="ECO:0000313" key="1">
    <source>
        <dbReference type="EMBL" id="CAB4136968.1"/>
    </source>
</evidence>
<reference evidence="1" key="1">
    <citation type="submission" date="2020-04" db="EMBL/GenBank/DDBJ databases">
        <authorList>
            <person name="Chiriac C."/>
            <person name="Salcher M."/>
            <person name="Ghai R."/>
            <person name="Kavagutti S V."/>
        </authorList>
    </citation>
    <scope>NUCLEOTIDE SEQUENCE</scope>
</reference>
<dbReference type="InterPro" id="IPR023346">
    <property type="entry name" value="Lysozyme-like_dom_sf"/>
</dbReference>
<gene>
    <name evidence="1" type="ORF">UFOVP313_29</name>
</gene>
<name>A0A6J5LRL2_9CAUD</name>
<protein>
    <submittedName>
        <fullName evidence="1">Transglycosylase SLT domain 1</fullName>
    </submittedName>
</protein>
<proteinExistence type="predicted"/>
<dbReference type="SUPFAM" id="SSF53955">
    <property type="entry name" value="Lysozyme-like"/>
    <property type="match status" value="1"/>
</dbReference>
<dbReference type="EMBL" id="LR796328">
    <property type="protein sequence ID" value="CAB4136968.1"/>
    <property type="molecule type" value="Genomic_DNA"/>
</dbReference>
<accession>A0A6J5LRL2</accession>
<dbReference type="Gene3D" id="1.10.530.10">
    <property type="match status" value="1"/>
</dbReference>
<sequence length="187" mass="21237">MAKFSLILISIFVTLVGFTWDKPKHPERIVIEVPEPQRNFKEHLKDAARAYGVPESIAAAMVWQESRGRMDSIRFEPGQVERAKKLSRASGESLRMYASSHCSLQIMGWHTPALGLTWSDLYDPKTCAEVGMKIMGDCLNRHRDKDPMTRTMKGLTCYNGSEEYARAILNRLGQKLLESHIKEAIRG</sequence>
<organism evidence="1">
    <name type="scientific">uncultured Caudovirales phage</name>
    <dbReference type="NCBI Taxonomy" id="2100421"/>
    <lineage>
        <taxon>Viruses</taxon>
        <taxon>Duplodnaviria</taxon>
        <taxon>Heunggongvirae</taxon>
        <taxon>Uroviricota</taxon>
        <taxon>Caudoviricetes</taxon>
        <taxon>Peduoviridae</taxon>
        <taxon>Maltschvirus</taxon>
        <taxon>Maltschvirus maltsch</taxon>
    </lineage>
</organism>